<keyword evidence="4 5" id="KW-0472">Membrane</keyword>
<accession>A0A2S4N4Q5</accession>
<evidence type="ECO:0000256" key="3">
    <source>
        <dbReference type="ARBA" id="ARBA00022989"/>
    </source>
</evidence>
<dbReference type="InterPro" id="IPR009908">
    <property type="entry name" value="Methylamine_util_MauE"/>
</dbReference>
<evidence type="ECO:0000256" key="2">
    <source>
        <dbReference type="ARBA" id="ARBA00022692"/>
    </source>
</evidence>
<comment type="subcellular location">
    <subcellularLocation>
        <location evidence="1">Membrane</location>
        <topology evidence="1">Multi-pass membrane protein</topology>
    </subcellularLocation>
</comment>
<evidence type="ECO:0000313" key="7">
    <source>
        <dbReference type="EMBL" id="POS00666.1"/>
    </source>
</evidence>
<protein>
    <recommendedName>
        <fullName evidence="6">Methylamine utilisation protein MauE domain-containing protein</fullName>
    </recommendedName>
</protein>
<comment type="caution">
    <text evidence="7">The sequence shown here is derived from an EMBL/GenBank/DDBJ whole genome shotgun (WGS) entry which is preliminary data.</text>
</comment>
<sequence>MKYKLLITFRFLLIVMFSYTLIHKLFDMETFMDTLKKSTIIEDNQIELIFYIVPILEFSTILTLFFWKRIEGFYFSFILMLLFTIYLIALNNFSLYKGCSCGGIFNKLSYFEHLVVNFFFIFISLISIILFEKKE</sequence>
<keyword evidence="3 5" id="KW-1133">Transmembrane helix</keyword>
<evidence type="ECO:0000256" key="5">
    <source>
        <dbReference type="SAM" id="Phobius"/>
    </source>
</evidence>
<gene>
    <name evidence="7" type="ORF">Q361_1335</name>
</gene>
<keyword evidence="8" id="KW-1185">Reference proteome</keyword>
<keyword evidence="2 5" id="KW-0812">Transmembrane</keyword>
<reference evidence="7 8" key="1">
    <citation type="submission" date="2018-01" db="EMBL/GenBank/DDBJ databases">
        <title>Genomic Encyclopedia of Type Strains, Phase I: the one thousand microbial genomes (KMG-I) project.</title>
        <authorList>
            <person name="Goeker M."/>
        </authorList>
    </citation>
    <scope>NUCLEOTIDE SEQUENCE [LARGE SCALE GENOMIC DNA]</scope>
    <source>
        <strain evidence="7 8">DSM 17960</strain>
    </source>
</reference>
<evidence type="ECO:0000256" key="1">
    <source>
        <dbReference type="ARBA" id="ARBA00004141"/>
    </source>
</evidence>
<feature type="transmembrane region" description="Helical" evidence="5">
    <location>
        <begin position="46"/>
        <end position="66"/>
    </location>
</feature>
<name>A0A2S4N4Q5_9FLAO</name>
<dbReference type="Pfam" id="PF07291">
    <property type="entry name" value="MauE"/>
    <property type="match status" value="1"/>
</dbReference>
<dbReference type="EMBL" id="PQNY01000033">
    <property type="protein sequence ID" value="POS00666.1"/>
    <property type="molecule type" value="Genomic_DNA"/>
</dbReference>
<evidence type="ECO:0000259" key="6">
    <source>
        <dbReference type="Pfam" id="PF07291"/>
    </source>
</evidence>
<feature type="domain" description="Methylamine utilisation protein MauE" evidence="6">
    <location>
        <begin position="4"/>
        <end position="129"/>
    </location>
</feature>
<dbReference type="AlphaFoldDB" id="A0A2S4N4Q5"/>
<dbReference type="RefSeq" id="WP_146047032.1">
    <property type="nucleotide sequence ID" value="NZ_PQNY01000033.1"/>
</dbReference>
<feature type="transmembrane region" description="Helical" evidence="5">
    <location>
        <begin position="73"/>
        <end position="90"/>
    </location>
</feature>
<dbReference type="GO" id="GO:0016020">
    <property type="term" value="C:membrane"/>
    <property type="evidence" value="ECO:0007669"/>
    <property type="project" value="UniProtKB-SubCell"/>
</dbReference>
<evidence type="ECO:0000313" key="8">
    <source>
        <dbReference type="Proteomes" id="UP000237056"/>
    </source>
</evidence>
<dbReference type="GO" id="GO:0030416">
    <property type="term" value="P:methylamine metabolic process"/>
    <property type="evidence" value="ECO:0007669"/>
    <property type="project" value="InterPro"/>
</dbReference>
<feature type="transmembrane region" description="Helical" evidence="5">
    <location>
        <begin position="7"/>
        <end position="26"/>
    </location>
</feature>
<dbReference type="OrthoDB" id="673785at2"/>
<evidence type="ECO:0000256" key="4">
    <source>
        <dbReference type="ARBA" id="ARBA00023136"/>
    </source>
</evidence>
<organism evidence="7 8">
    <name type="scientific">Flavobacterium croceum DSM 17960</name>
    <dbReference type="NCBI Taxonomy" id="1121886"/>
    <lineage>
        <taxon>Bacteria</taxon>
        <taxon>Pseudomonadati</taxon>
        <taxon>Bacteroidota</taxon>
        <taxon>Flavobacteriia</taxon>
        <taxon>Flavobacteriales</taxon>
        <taxon>Flavobacteriaceae</taxon>
        <taxon>Flavobacterium</taxon>
    </lineage>
</organism>
<dbReference type="Proteomes" id="UP000237056">
    <property type="component" value="Unassembled WGS sequence"/>
</dbReference>
<feature type="transmembrane region" description="Helical" evidence="5">
    <location>
        <begin position="110"/>
        <end position="131"/>
    </location>
</feature>
<proteinExistence type="predicted"/>